<protein>
    <submittedName>
        <fullName evidence="2">Intelectin-1 isoform X1</fullName>
    </submittedName>
</protein>
<gene>
    <name evidence="2" type="primary">itln1</name>
    <name evidence="2" type="synonym">INTL1</name>
    <name evidence="2" type="synonym">zgc:153267</name>
</gene>
<keyword evidence="1" id="KW-1185">Reference proteome</keyword>
<organism evidence="1 2">
    <name type="scientific">Danio rerio</name>
    <name type="common">Zebrafish</name>
    <name type="synonym">Brachydanio rerio</name>
    <dbReference type="NCBI Taxonomy" id="7955"/>
    <lineage>
        <taxon>Eukaryota</taxon>
        <taxon>Metazoa</taxon>
        <taxon>Chordata</taxon>
        <taxon>Craniata</taxon>
        <taxon>Vertebrata</taxon>
        <taxon>Euteleostomi</taxon>
        <taxon>Actinopterygii</taxon>
        <taxon>Neopterygii</taxon>
        <taxon>Teleostei</taxon>
        <taxon>Ostariophysi</taxon>
        <taxon>Cypriniformes</taxon>
        <taxon>Danionidae</taxon>
        <taxon>Danioninae</taxon>
        <taxon>Danio</taxon>
    </lineage>
</organism>
<evidence type="ECO:0000313" key="2">
    <source>
        <dbReference type="RefSeq" id="XP_073805223.1"/>
    </source>
</evidence>
<name>A0AC58JFF1_DANRE</name>
<sequence length="311" mass="34732">MMQSAGFLLLCVPLISLLCESILSLPTGKTPTGEFPESVTARSCRELLKKYGHKKDGLYYLRSKDNEVYQTYCDMSTNGGGWTLVASVHENNIHGSCTVGDRWTSQQGSSSYHPAGDGSWSNKVLFGTAEAATNDDYKNPGYYDIKAKDIAVWHVHNDNELEFWKVASVLRYHTNSNFLTPFGGNLYHFFKKYHLQYGIGTCNDRGISVPIVYDIGSDMRVNELYGESVRADFDTGYVTFRVFNNYQEAYAMCSGVRPKGCYAQYYCIGGGGYFPNTFCSDFAYLNANNGATNGYGASKEIINAAVFIFYR</sequence>
<reference evidence="2" key="1">
    <citation type="submission" date="2025-08" db="UniProtKB">
        <authorList>
            <consortium name="RefSeq"/>
        </authorList>
    </citation>
    <scope>IDENTIFICATION</scope>
    <source>
        <strain evidence="2">Tuebingen</strain>
        <tissue evidence="2">Fibroblasts and whole tissue</tissue>
    </source>
</reference>
<proteinExistence type="predicted"/>
<dbReference type="RefSeq" id="XP_073805223.1">
    <property type="nucleotide sequence ID" value="XM_073949122.1"/>
</dbReference>
<dbReference type="Proteomes" id="UP000000437">
    <property type="component" value="Chromosome 1"/>
</dbReference>
<evidence type="ECO:0000313" key="1">
    <source>
        <dbReference type="Proteomes" id="UP000000437"/>
    </source>
</evidence>
<accession>A0AC58JFF1</accession>